<proteinExistence type="inferred from homology"/>
<comment type="similarity">
    <text evidence="7">Belongs to the chloroperoxidase family.</text>
</comment>
<organism evidence="11 12">
    <name type="scientific">Akanthomyces lecanii RCEF 1005</name>
    <dbReference type="NCBI Taxonomy" id="1081108"/>
    <lineage>
        <taxon>Eukaryota</taxon>
        <taxon>Fungi</taxon>
        <taxon>Dikarya</taxon>
        <taxon>Ascomycota</taxon>
        <taxon>Pezizomycotina</taxon>
        <taxon>Sordariomycetes</taxon>
        <taxon>Hypocreomycetidae</taxon>
        <taxon>Hypocreales</taxon>
        <taxon>Cordycipitaceae</taxon>
        <taxon>Akanthomyces</taxon>
        <taxon>Cordyceps confragosa</taxon>
    </lineage>
</organism>
<dbReference type="SUPFAM" id="SSF47571">
    <property type="entry name" value="Cloroperoxidase"/>
    <property type="match status" value="1"/>
</dbReference>
<dbReference type="PANTHER" id="PTHR33577">
    <property type="entry name" value="STERIGMATOCYSTIN BIOSYNTHESIS PEROXIDASE STCC-RELATED"/>
    <property type="match status" value="1"/>
</dbReference>
<name>A0A168AYI7_CORDF</name>
<dbReference type="PANTHER" id="PTHR33577:SF1">
    <property type="entry name" value="HEME HALOPEROXIDASE FAMILY PROFILE DOMAIN-CONTAINING PROTEIN"/>
    <property type="match status" value="1"/>
</dbReference>
<dbReference type="GO" id="GO:0046872">
    <property type="term" value="F:metal ion binding"/>
    <property type="evidence" value="ECO:0007669"/>
    <property type="project" value="UniProtKB-KW"/>
</dbReference>
<reference evidence="11 12" key="1">
    <citation type="journal article" date="2016" name="Genome Biol. Evol.">
        <title>Divergent and convergent evolution of fungal pathogenicity.</title>
        <authorList>
            <person name="Shang Y."/>
            <person name="Xiao G."/>
            <person name="Zheng P."/>
            <person name="Cen K."/>
            <person name="Zhan S."/>
            <person name="Wang C."/>
        </authorList>
    </citation>
    <scope>NUCLEOTIDE SEQUENCE [LARGE SCALE GENOMIC DNA]</scope>
    <source>
        <strain evidence="11 12">RCEF 1005</strain>
    </source>
</reference>
<keyword evidence="2 11" id="KW-0575">Peroxidase</keyword>
<dbReference type="Pfam" id="PF01328">
    <property type="entry name" value="Peroxidase_2"/>
    <property type="match status" value="1"/>
</dbReference>
<sequence>MKYSILHLALAEAVLAFPGMEAPNADKRQAVPPVAPFPEYPGLPNQALFNEFDAGEQLVDVHGEHEYRDPQPGDIRGPCPGLNAAANHGYLPRDGIATYATINKGLWEAYGLDQTATQFLQQTTTLFDGDPLSQRWSIGYASDKVSLLGPLAGALLGTPTGICAYGHSKSENDASITRGDFLAPEDNSNCASYPKFYQELLDLSEKRANGLITAPVLAEHQHNRKMFSEANNPNYFSPVFGGVAFTPAAHTFVWALMANHSAENPRGFLEHSVLDAFFSYSVQPDGSRKYEYGKDRIPENWYRRSHKNPWTLPDILLGVASQCLAFPSTCKVGGNTGEVNSFDGVDLGDISGGLINALTDLQDPARLACFIGQNIQAEAPSSLEKIFTGALLKEALGLVGPIIDMLGTCPNLPAGKSVNQYGNKYPGAQKKMGDRGYTAKDSNGYPAGAP</sequence>
<evidence type="ECO:0000256" key="6">
    <source>
        <dbReference type="ARBA" id="ARBA00023004"/>
    </source>
</evidence>
<feature type="domain" description="Heme haloperoxidase family profile" evidence="10">
    <location>
        <begin position="63"/>
        <end position="317"/>
    </location>
</feature>
<feature type="chain" id="PRO_5007895562" evidence="9">
    <location>
        <begin position="17"/>
        <end position="450"/>
    </location>
</feature>
<evidence type="ECO:0000313" key="11">
    <source>
        <dbReference type="EMBL" id="OAA69366.1"/>
    </source>
</evidence>
<evidence type="ECO:0000256" key="2">
    <source>
        <dbReference type="ARBA" id="ARBA00022559"/>
    </source>
</evidence>
<keyword evidence="4" id="KW-0479">Metal-binding</keyword>
<evidence type="ECO:0000256" key="4">
    <source>
        <dbReference type="ARBA" id="ARBA00022723"/>
    </source>
</evidence>
<dbReference type="Gene3D" id="1.10.489.10">
    <property type="entry name" value="Chloroperoxidase-like"/>
    <property type="match status" value="1"/>
</dbReference>
<comment type="cofactor">
    <cofactor evidence="1">
        <name>heme b</name>
        <dbReference type="ChEBI" id="CHEBI:60344"/>
    </cofactor>
</comment>
<dbReference type="GO" id="GO:0004601">
    <property type="term" value="F:peroxidase activity"/>
    <property type="evidence" value="ECO:0007669"/>
    <property type="project" value="UniProtKB-KW"/>
</dbReference>
<dbReference type="OrthoDB" id="4870623at2759"/>
<evidence type="ECO:0000256" key="3">
    <source>
        <dbReference type="ARBA" id="ARBA00022617"/>
    </source>
</evidence>
<evidence type="ECO:0000259" key="10">
    <source>
        <dbReference type="PROSITE" id="PS51405"/>
    </source>
</evidence>
<dbReference type="AlphaFoldDB" id="A0A168AYI7"/>
<accession>A0A168AYI7</accession>
<evidence type="ECO:0000256" key="9">
    <source>
        <dbReference type="SAM" id="SignalP"/>
    </source>
</evidence>
<dbReference type="PROSITE" id="PS51405">
    <property type="entry name" value="HEME_HALOPEROXIDASE"/>
    <property type="match status" value="1"/>
</dbReference>
<evidence type="ECO:0000256" key="1">
    <source>
        <dbReference type="ARBA" id="ARBA00001970"/>
    </source>
</evidence>
<dbReference type="InterPro" id="IPR000028">
    <property type="entry name" value="Chloroperoxidase"/>
</dbReference>
<dbReference type="Proteomes" id="UP000076881">
    <property type="component" value="Unassembled WGS sequence"/>
</dbReference>
<feature type="region of interest" description="Disordered" evidence="8">
    <location>
        <begin position="425"/>
        <end position="450"/>
    </location>
</feature>
<comment type="caution">
    <text evidence="11">The sequence shown here is derived from an EMBL/GenBank/DDBJ whole genome shotgun (WGS) entry which is preliminary data.</text>
</comment>
<dbReference type="EMBL" id="AZHF01000011">
    <property type="protein sequence ID" value="OAA69366.1"/>
    <property type="molecule type" value="Genomic_DNA"/>
</dbReference>
<evidence type="ECO:0000256" key="5">
    <source>
        <dbReference type="ARBA" id="ARBA00023002"/>
    </source>
</evidence>
<keyword evidence="6" id="KW-0408">Iron</keyword>
<evidence type="ECO:0000256" key="8">
    <source>
        <dbReference type="SAM" id="MobiDB-lite"/>
    </source>
</evidence>
<gene>
    <name evidence="11" type="ORF">LEL_10242</name>
</gene>
<keyword evidence="3" id="KW-0349">Heme</keyword>
<protein>
    <submittedName>
        <fullName evidence="11">Chloroperoxidase</fullName>
    </submittedName>
</protein>
<keyword evidence="9" id="KW-0732">Signal</keyword>
<keyword evidence="12" id="KW-1185">Reference proteome</keyword>
<keyword evidence="5" id="KW-0560">Oxidoreductase</keyword>
<evidence type="ECO:0000256" key="7">
    <source>
        <dbReference type="ARBA" id="ARBA00025795"/>
    </source>
</evidence>
<feature type="signal peptide" evidence="9">
    <location>
        <begin position="1"/>
        <end position="16"/>
    </location>
</feature>
<dbReference type="InterPro" id="IPR036851">
    <property type="entry name" value="Chloroperoxidase-like_sf"/>
</dbReference>
<evidence type="ECO:0000313" key="12">
    <source>
        <dbReference type="Proteomes" id="UP000076881"/>
    </source>
</evidence>